<evidence type="ECO:0000313" key="1">
    <source>
        <dbReference type="EMBL" id="JAD24271.1"/>
    </source>
</evidence>
<reference evidence="1" key="2">
    <citation type="journal article" date="2015" name="Data Brief">
        <title>Shoot transcriptome of the giant reed, Arundo donax.</title>
        <authorList>
            <person name="Barrero R.A."/>
            <person name="Guerrero F.D."/>
            <person name="Moolhuijzen P."/>
            <person name="Goolsby J.A."/>
            <person name="Tidwell J."/>
            <person name="Bellgard S.E."/>
            <person name="Bellgard M.I."/>
        </authorList>
    </citation>
    <scope>NUCLEOTIDE SEQUENCE</scope>
    <source>
        <tissue evidence="1">Shoot tissue taken approximately 20 cm above the soil surface</tissue>
    </source>
</reference>
<proteinExistence type="predicted"/>
<dbReference type="AlphaFoldDB" id="A0A0A8YDZ9"/>
<name>A0A0A8YDZ9_ARUDO</name>
<dbReference type="EMBL" id="GBRH01273624">
    <property type="protein sequence ID" value="JAD24271.1"/>
    <property type="molecule type" value="Transcribed_RNA"/>
</dbReference>
<organism evidence="1">
    <name type="scientific">Arundo donax</name>
    <name type="common">Giant reed</name>
    <name type="synonym">Donax arundinaceus</name>
    <dbReference type="NCBI Taxonomy" id="35708"/>
    <lineage>
        <taxon>Eukaryota</taxon>
        <taxon>Viridiplantae</taxon>
        <taxon>Streptophyta</taxon>
        <taxon>Embryophyta</taxon>
        <taxon>Tracheophyta</taxon>
        <taxon>Spermatophyta</taxon>
        <taxon>Magnoliopsida</taxon>
        <taxon>Liliopsida</taxon>
        <taxon>Poales</taxon>
        <taxon>Poaceae</taxon>
        <taxon>PACMAD clade</taxon>
        <taxon>Arundinoideae</taxon>
        <taxon>Arundineae</taxon>
        <taxon>Arundo</taxon>
    </lineage>
</organism>
<accession>A0A0A8YDZ9</accession>
<protein>
    <submittedName>
        <fullName evidence="1">Uncharacterized protein</fullName>
    </submittedName>
</protein>
<sequence>MQKGLLKEASTVLPHSYAR</sequence>
<reference evidence="1" key="1">
    <citation type="submission" date="2014-09" db="EMBL/GenBank/DDBJ databases">
        <authorList>
            <person name="Magalhaes I.L.F."/>
            <person name="Oliveira U."/>
            <person name="Santos F.R."/>
            <person name="Vidigal T.H.D.A."/>
            <person name="Brescovit A.D."/>
            <person name="Santos A.J."/>
        </authorList>
    </citation>
    <scope>NUCLEOTIDE SEQUENCE</scope>
    <source>
        <tissue evidence="1">Shoot tissue taken approximately 20 cm above the soil surface</tissue>
    </source>
</reference>